<dbReference type="EMBL" id="ML993630">
    <property type="protein sequence ID" value="KAF2160037.1"/>
    <property type="molecule type" value="Genomic_DNA"/>
</dbReference>
<feature type="compositionally biased region" description="Polar residues" evidence="1">
    <location>
        <begin position="99"/>
        <end position="116"/>
    </location>
</feature>
<evidence type="ECO:0000256" key="1">
    <source>
        <dbReference type="SAM" id="MobiDB-lite"/>
    </source>
</evidence>
<name>A0A6A6BZ08_ZASCE</name>
<keyword evidence="3" id="KW-1185">Reference proteome</keyword>
<accession>A0A6A6BZ08</accession>
<evidence type="ECO:0000313" key="2">
    <source>
        <dbReference type="EMBL" id="KAF2160037.1"/>
    </source>
</evidence>
<dbReference type="GeneID" id="54562762"/>
<proteinExistence type="predicted"/>
<reference evidence="2" key="1">
    <citation type="journal article" date="2020" name="Stud. Mycol.">
        <title>101 Dothideomycetes genomes: a test case for predicting lifestyles and emergence of pathogens.</title>
        <authorList>
            <person name="Haridas S."/>
            <person name="Albert R."/>
            <person name="Binder M."/>
            <person name="Bloem J."/>
            <person name="Labutti K."/>
            <person name="Salamov A."/>
            <person name="Andreopoulos B."/>
            <person name="Baker S."/>
            <person name="Barry K."/>
            <person name="Bills G."/>
            <person name="Bluhm B."/>
            <person name="Cannon C."/>
            <person name="Castanera R."/>
            <person name="Culley D."/>
            <person name="Daum C."/>
            <person name="Ezra D."/>
            <person name="Gonzalez J."/>
            <person name="Henrissat B."/>
            <person name="Kuo A."/>
            <person name="Liang C."/>
            <person name="Lipzen A."/>
            <person name="Lutzoni F."/>
            <person name="Magnuson J."/>
            <person name="Mondo S."/>
            <person name="Nolan M."/>
            <person name="Ohm R."/>
            <person name="Pangilinan J."/>
            <person name="Park H.-J."/>
            <person name="Ramirez L."/>
            <person name="Alfaro M."/>
            <person name="Sun H."/>
            <person name="Tritt A."/>
            <person name="Yoshinaga Y."/>
            <person name="Zwiers L.-H."/>
            <person name="Turgeon B."/>
            <person name="Goodwin S."/>
            <person name="Spatafora J."/>
            <person name="Crous P."/>
            <person name="Grigoriev I."/>
        </authorList>
    </citation>
    <scope>NUCLEOTIDE SEQUENCE</scope>
    <source>
        <strain evidence="2">ATCC 36951</strain>
    </source>
</reference>
<dbReference type="AlphaFoldDB" id="A0A6A6BZ08"/>
<protein>
    <submittedName>
        <fullName evidence="2">Uncharacterized protein</fullName>
    </submittedName>
</protein>
<gene>
    <name evidence="2" type="ORF">M409DRAFT_29489</name>
</gene>
<evidence type="ECO:0000313" key="3">
    <source>
        <dbReference type="Proteomes" id="UP000799537"/>
    </source>
</evidence>
<sequence>MAGNVYTRICNTLCDIDEVAQLRNEIREGMERAGMLDKRLSKNWREETKEEIWPEVEMTRIGRAFKKNAPPDEYEEMQHHLIKLVKRTHLTMARDNAAEPSNSAQGRDAGSQSSRPMQKGSLACQEDEESVEQSRQSDAARNHGDQSGRFKPAKPSQDQDTAALGRPTFGPGDSFNPMVPTWHHDLAQQHRLGSPQTLTGRMNDYDEDQAAMPQPTWNRRADSPQAES</sequence>
<feature type="region of interest" description="Disordered" evidence="1">
    <location>
        <begin position="96"/>
        <end position="228"/>
    </location>
</feature>
<dbReference type="Proteomes" id="UP000799537">
    <property type="component" value="Unassembled WGS sequence"/>
</dbReference>
<dbReference type="RefSeq" id="XP_033660926.1">
    <property type="nucleotide sequence ID" value="XM_033809490.1"/>
</dbReference>
<organism evidence="2 3">
    <name type="scientific">Zasmidium cellare ATCC 36951</name>
    <dbReference type="NCBI Taxonomy" id="1080233"/>
    <lineage>
        <taxon>Eukaryota</taxon>
        <taxon>Fungi</taxon>
        <taxon>Dikarya</taxon>
        <taxon>Ascomycota</taxon>
        <taxon>Pezizomycotina</taxon>
        <taxon>Dothideomycetes</taxon>
        <taxon>Dothideomycetidae</taxon>
        <taxon>Mycosphaerellales</taxon>
        <taxon>Mycosphaerellaceae</taxon>
        <taxon>Zasmidium</taxon>
    </lineage>
</organism>
<feature type="compositionally biased region" description="Basic and acidic residues" evidence="1">
    <location>
        <begin position="138"/>
        <end position="148"/>
    </location>
</feature>